<dbReference type="SUPFAM" id="SSF53850">
    <property type="entry name" value="Periplasmic binding protein-like II"/>
    <property type="match status" value="1"/>
</dbReference>
<dbReference type="UniPathway" id="UPA00121">
    <property type="reaction ID" value="UER00345"/>
</dbReference>
<evidence type="ECO:0000256" key="6">
    <source>
        <dbReference type="ARBA" id="ARBA00013147"/>
    </source>
</evidence>
<accession>A0A1W1CY26</accession>
<evidence type="ECO:0000256" key="8">
    <source>
        <dbReference type="ARBA" id="ARBA00022490"/>
    </source>
</evidence>
<comment type="pathway">
    <text evidence="4">Amino-acid biosynthesis; L-phenylalanine biosynthesis; phenylpyruvate from prephenate: step 1/1.</text>
</comment>
<evidence type="ECO:0000256" key="3">
    <source>
        <dbReference type="ARBA" id="ARBA00004496"/>
    </source>
</evidence>
<dbReference type="PROSITE" id="PS51671">
    <property type="entry name" value="ACT"/>
    <property type="match status" value="1"/>
</dbReference>
<evidence type="ECO:0000256" key="13">
    <source>
        <dbReference type="ARBA" id="ARBA00023239"/>
    </source>
</evidence>
<dbReference type="SUPFAM" id="SSF48600">
    <property type="entry name" value="Chorismate mutase II"/>
    <property type="match status" value="1"/>
</dbReference>
<protein>
    <recommendedName>
        <fullName evidence="7">Bifunctional chorismate mutase/prephenate dehydratase</fullName>
        <ecNumber evidence="6">4.2.1.51</ecNumber>
    </recommendedName>
    <alternativeName>
        <fullName evidence="16">Chorismate mutase-prephenate dehydratase</fullName>
    </alternativeName>
    <alternativeName>
        <fullName evidence="15">p-protein</fullName>
    </alternativeName>
</protein>
<evidence type="ECO:0000259" key="19">
    <source>
        <dbReference type="PROSITE" id="PS51671"/>
    </source>
</evidence>
<dbReference type="InterPro" id="IPR001086">
    <property type="entry name" value="Preph_deHydtase"/>
</dbReference>
<evidence type="ECO:0000256" key="12">
    <source>
        <dbReference type="ARBA" id="ARBA00023235"/>
    </source>
</evidence>
<keyword evidence="12 20" id="KW-0413">Isomerase</keyword>
<dbReference type="InterPro" id="IPR036979">
    <property type="entry name" value="CM_dom_sf"/>
</dbReference>
<dbReference type="EC" id="4.2.1.51" evidence="6"/>
<feature type="domain" description="ACT" evidence="19">
    <location>
        <begin position="278"/>
        <end position="355"/>
    </location>
</feature>
<comment type="pathway">
    <text evidence="5">Metabolic intermediate biosynthesis; prephenate biosynthesis; prephenate from chorismate: step 1/1.</text>
</comment>
<dbReference type="PROSITE" id="PS51171">
    <property type="entry name" value="PREPHENATE_DEHYDR_3"/>
    <property type="match status" value="1"/>
</dbReference>
<keyword evidence="8" id="KW-0963">Cytoplasm</keyword>
<evidence type="ECO:0000259" key="17">
    <source>
        <dbReference type="PROSITE" id="PS51168"/>
    </source>
</evidence>
<dbReference type="Pfam" id="PF01817">
    <property type="entry name" value="CM_2"/>
    <property type="match status" value="1"/>
</dbReference>
<dbReference type="NCBIfam" id="TIGR01807">
    <property type="entry name" value="CM_P2"/>
    <property type="match status" value="1"/>
</dbReference>
<dbReference type="PROSITE" id="PS51168">
    <property type="entry name" value="CHORISMATE_MUT_2"/>
    <property type="match status" value="1"/>
</dbReference>
<evidence type="ECO:0000259" key="18">
    <source>
        <dbReference type="PROSITE" id="PS51171"/>
    </source>
</evidence>
<sequence length="355" mass="39874">MTLDELRLKIDSLDDTLLKLYNERMELVYQVGELKHTTGAPIYRPEREQAILNRLKHRNRELEGKLTDSAIDALFLEMFAVARNLELPEGVAFLGPEASFTHQAAESKFGAMSTYIPMASIQSIFREVDKGTAKFGVIPIENSSNGIVSDTINCLDEYHLKIIAEVMIDVHFAFATLSEDIKQITKIYSKDIAFGQCRLFLHDLGLDNVELVPVESTAKAAKLAAKDKNSAALCPAIAAKLYQLPIRFNNIEDNTNNRTRFFVISNFENAPSGDDKTSLLVRLSNRPGSLVDFLNYFEEAGINLTKIKSHIVEGESIFFIEFHGHKDDANVKQILQKLNNEIKVLGSYVRETDDV</sequence>
<comment type="subcellular location">
    <subcellularLocation>
        <location evidence="3">Cytoplasm</location>
    </subcellularLocation>
</comment>
<name>A0A1W1CY26_9ZZZZ</name>
<feature type="domain" description="Prephenate dehydratase" evidence="18">
    <location>
        <begin position="90"/>
        <end position="266"/>
    </location>
</feature>
<dbReference type="UniPathway" id="UPA00120">
    <property type="reaction ID" value="UER00203"/>
</dbReference>
<evidence type="ECO:0000256" key="15">
    <source>
        <dbReference type="ARBA" id="ARBA00031175"/>
    </source>
</evidence>
<reference evidence="20" key="1">
    <citation type="submission" date="2016-10" db="EMBL/GenBank/DDBJ databases">
        <authorList>
            <person name="de Groot N.N."/>
        </authorList>
    </citation>
    <scope>NUCLEOTIDE SEQUENCE</scope>
</reference>
<evidence type="ECO:0000256" key="11">
    <source>
        <dbReference type="ARBA" id="ARBA00023222"/>
    </source>
</evidence>
<dbReference type="CDD" id="cd04905">
    <property type="entry name" value="ACT_CM-PDT"/>
    <property type="match status" value="1"/>
</dbReference>
<evidence type="ECO:0000256" key="1">
    <source>
        <dbReference type="ARBA" id="ARBA00000824"/>
    </source>
</evidence>
<organism evidence="20">
    <name type="scientific">hydrothermal vent metagenome</name>
    <dbReference type="NCBI Taxonomy" id="652676"/>
    <lineage>
        <taxon>unclassified sequences</taxon>
        <taxon>metagenomes</taxon>
        <taxon>ecological metagenomes</taxon>
    </lineage>
</organism>
<dbReference type="Pfam" id="PF01842">
    <property type="entry name" value="ACT"/>
    <property type="match status" value="1"/>
</dbReference>
<dbReference type="Gene3D" id="3.30.70.260">
    <property type="match status" value="1"/>
</dbReference>
<evidence type="ECO:0000256" key="2">
    <source>
        <dbReference type="ARBA" id="ARBA00002364"/>
    </source>
</evidence>
<evidence type="ECO:0000256" key="16">
    <source>
        <dbReference type="ARBA" id="ARBA00031520"/>
    </source>
</evidence>
<evidence type="ECO:0000256" key="4">
    <source>
        <dbReference type="ARBA" id="ARBA00004741"/>
    </source>
</evidence>
<keyword evidence="14" id="KW-0511">Multifunctional enzyme</keyword>
<dbReference type="GO" id="GO:0009094">
    <property type="term" value="P:L-phenylalanine biosynthetic process"/>
    <property type="evidence" value="ECO:0007669"/>
    <property type="project" value="UniProtKB-UniPathway"/>
</dbReference>
<evidence type="ECO:0000256" key="5">
    <source>
        <dbReference type="ARBA" id="ARBA00004817"/>
    </source>
</evidence>
<dbReference type="InterPro" id="IPR036263">
    <property type="entry name" value="Chorismate_II_sf"/>
</dbReference>
<evidence type="ECO:0000256" key="7">
    <source>
        <dbReference type="ARBA" id="ARBA00014401"/>
    </source>
</evidence>
<dbReference type="InterPro" id="IPR045865">
    <property type="entry name" value="ACT-like_dom_sf"/>
</dbReference>
<gene>
    <name evidence="20" type="ORF">MNB_SV-3-414</name>
</gene>
<dbReference type="InterPro" id="IPR008242">
    <property type="entry name" value="Chor_mutase/pphenate_deHydtase"/>
</dbReference>
<dbReference type="CDD" id="cd13630">
    <property type="entry name" value="PBP2_PDT_1"/>
    <property type="match status" value="1"/>
</dbReference>
<dbReference type="GO" id="GO:0004106">
    <property type="term" value="F:chorismate mutase activity"/>
    <property type="evidence" value="ECO:0007669"/>
    <property type="project" value="UniProtKB-EC"/>
</dbReference>
<dbReference type="InterPro" id="IPR010957">
    <property type="entry name" value="G/b/e-P-prot_chorismate_mutase"/>
</dbReference>
<dbReference type="GO" id="GO:0005737">
    <property type="term" value="C:cytoplasm"/>
    <property type="evidence" value="ECO:0007669"/>
    <property type="project" value="UniProtKB-SubCell"/>
</dbReference>
<evidence type="ECO:0000256" key="10">
    <source>
        <dbReference type="ARBA" id="ARBA00023141"/>
    </source>
</evidence>
<keyword evidence="9" id="KW-0028">Amino-acid biosynthesis</keyword>
<dbReference type="SMART" id="SM00830">
    <property type="entry name" value="CM_2"/>
    <property type="match status" value="1"/>
</dbReference>
<dbReference type="InterPro" id="IPR002701">
    <property type="entry name" value="CM_II_prokaryot"/>
</dbReference>
<dbReference type="SUPFAM" id="SSF55021">
    <property type="entry name" value="ACT-like"/>
    <property type="match status" value="1"/>
</dbReference>
<proteinExistence type="predicted"/>
<keyword evidence="11" id="KW-0584">Phenylalanine biosynthesis</keyword>
<dbReference type="AlphaFoldDB" id="A0A1W1CY26"/>
<keyword evidence="10" id="KW-0057">Aromatic amino acid biosynthesis</keyword>
<dbReference type="Gene3D" id="1.20.59.10">
    <property type="entry name" value="Chorismate mutase"/>
    <property type="match status" value="1"/>
</dbReference>
<dbReference type="Pfam" id="PF00800">
    <property type="entry name" value="PDT"/>
    <property type="match status" value="1"/>
</dbReference>
<dbReference type="PIRSF" id="PIRSF001500">
    <property type="entry name" value="Chor_mut_pdt_Ppr"/>
    <property type="match status" value="1"/>
</dbReference>
<evidence type="ECO:0000256" key="14">
    <source>
        <dbReference type="ARBA" id="ARBA00023268"/>
    </source>
</evidence>
<evidence type="ECO:0000313" key="20">
    <source>
        <dbReference type="EMBL" id="SFV70607.1"/>
    </source>
</evidence>
<dbReference type="InterPro" id="IPR002912">
    <property type="entry name" value="ACT_dom"/>
</dbReference>
<dbReference type="EMBL" id="FPHI01000052">
    <property type="protein sequence ID" value="SFV70607.1"/>
    <property type="molecule type" value="Genomic_DNA"/>
</dbReference>
<dbReference type="PANTHER" id="PTHR21022">
    <property type="entry name" value="PREPHENATE DEHYDRATASE P PROTEIN"/>
    <property type="match status" value="1"/>
</dbReference>
<comment type="function">
    <text evidence="2">Catalyzes the Claisen rearrangement of chorismate to prephenate and the decarboxylation/dehydration of prephenate to phenylpyruvate.</text>
</comment>
<dbReference type="PANTHER" id="PTHR21022:SF19">
    <property type="entry name" value="PREPHENATE DEHYDRATASE-RELATED"/>
    <property type="match status" value="1"/>
</dbReference>
<feature type="domain" description="Chorismate mutase" evidence="17">
    <location>
        <begin position="1"/>
        <end position="90"/>
    </location>
</feature>
<dbReference type="GO" id="GO:0004664">
    <property type="term" value="F:prephenate dehydratase activity"/>
    <property type="evidence" value="ECO:0007669"/>
    <property type="project" value="UniProtKB-EC"/>
</dbReference>
<keyword evidence="13 20" id="KW-0456">Lyase</keyword>
<evidence type="ECO:0000256" key="9">
    <source>
        <dbReference type="ARBA" id="ARBA00022605"/>
    </source>
</evidence>
<dbReference type="GO" id="GO:0046417">
    <property type="term" value="P:chorismate metabolic process"/>
    <property type="evidence" value="ECO:0007669"/>
    <property type="project" value="InterPro"/>
</dbReference>
<comment type="catalytic activity">
    <reaction evidence="1">
        <text>chorismate = prephenate</text>
        <dbReference type="Rhea" id="RHEA:13897"/>
        <dbReference type="ChEBI" id="CHEBI:29748"/>
        <dbReference type="ChEBI" id="CHEBI:29934"/>
        <dbReference type="EC" id="5.4.99.5"/>
    </reaction>
</comment>
<dbReference type="Gene3D" id="3.40.190.10">
    <property type="entry name" value="Periplasmic binding protein-like II"/>
    <property type="match status" value="2"/>
</dbReference>